<evidence type="ECO:0000313" key="4">
    <source>
        <dbReference type="Proteomes" id="UP000075243"/>
    </source>
</evidence>
<evidence type="ECO:0000259" key="2">
    <source>
        <dbReference type="PROSITE" id="PS50158"/>
    </source>
</evidence>
<feature type="non-terminal residue" evidence="3">
    <location>
        <position position="1"/>
    </location>
</feature>
<dbReference type="EMBL" id="KQ485035">
    <property type="protein sequence ID" value="KYP32991.1"/>
    <property type="molecule type" value="Genomic_DNA"/>
</dbReference>
<dbReference type="Gramene" id="C.cajan_42681.t">
    <property type="protein sequence ID" value="C.cajan_42681.t.cds1"/>
    <property type="gene ID" value="C.cajan_42681"/>
</dbReference>
<evidence type="ECO:0000256" key="1">
    <source>
        <dbReference type="PROSITE-ProRule" id="PRU00047"/>
    </source>
</evidence>
<gene>
    <name evidence="3" type="ORF">KK1_046211</name>
</gene>
<sequence>FCVEIDLEKPLVPKVCVRGQSLNLEHEGLHLVCFSCGKYGHKQDVCPHIIITLNVTLEGVEVQTNRKIIPNVSIMTMKDMSMTTKESETITKLDMVSIKHDPIDDCKKGCIYLTTRMVSHLAHGC</sequence>
<dbReference type="GO" id="GO:0008270">
    <property type="term" value="F:zinc ion binding"/>
    <property type="evidence" value="ECO:0007669"/>
    <property type="project" value="UniProtKB-KW"/>
</dbReference>
<keyword evidence="1" id="KW-0863">Zinc-finger</keyword>
<protein>
    <recommendedName>
        <fullName evidence="2">CCHC-type domain-containing protein</fullName>
    </recommendedName>
</protein>
<dbReference type="InterPro" id="IPR001878">
    <property type="entry name" value="Znf_CCHC"/>
</dbReference>
<dbReference type="AlphaFoldDB" id="A0A151QRQ0"/>
<keyword evidence="1" id="KW-0479">Metal-binding</keyword>
<keyword evidence="1" id="KW-0862">Zinc</keyword>
<evidence type="ECO:0000313" key="3">
    <source>
        <dbReference type="EMBL" id="KYP32991.1"/>
    </source>
</evidence>
<dbReference type="GO" id="GO:0003676">
    <property type="term" value="F:nucleic acid binding"/>
    <property type="evidence" value="ECO:0007669"/>
    <property type="project" value="InterPro"/>
</dbReference>
<feature type="domain" description="CCHC-type" evidence="2">
    <location>
        <begin position="33"/>
        <end position="47"/>
    </location>
</feature>
<reference evidence="3" key="1">
    <citation type="journal article" date="2012" name="Nat. Biotechnol.">
        <title>Draft genome sequence of pigeonpea (Cajanus cajan), an orphan legume crop of resource-poor farmers.</title>
        <authorList>
            <person name="Varshney R.K."/>
            <person name="Chen W."/>
            <person name="Li Y."/>
            <person name="Bharti A.K."/>
            <person name="Saxena R.K."/>
            <person name="Schlueter J.A."/>
            <person name="Donoghue M.T."/>
            <person name="Azam S."/>
            <person name="Fan G."/>
            <person name="Whaley A.M."/>
            <person name="Farmer A.D."/>
            <person name="Sheridan J."/>
            <person name="Iwata A."/>
            <person name="Tuteja R."/>
            <person name="Penmetsa R.V."/>
            <person name="Wu W."/>
            <person name="Upadhyaya H.D."/>
            <person name="Yang S.P."/>
            <person name="Shah T."/>
            <person name="Saxena K.B."/>
            <person name="Michael T."/>
            <person name="McCombie W.R."/>
            <person name="Yang B."/>
            <person name="Zhang G."/>
            <person name="Yang H."/>
            <person name="Wang J."/>
            <person name="Spillane C."/>
            <person name="Cook D.R."/>
            <person name="May G.D."/>
            <person name="Xu X."/>
            <person name="Jackson S.A."/>
        </authorList>
    </citation>
    <scope>NUCLEOTIDE SEQUENCE [LARGE SCALE GENOMIC DNA]</scope>
</reference>
<dbReference type="SUPFAM" id="SSF57756">
    <property type="entry name" value="Retrovirus zinc finger-like domains"/>
    <property type="match status" value="1"/>
</dbReference>
<keyword evidence="4" id="KW-1185">Reference proteome</keyword>
<dbReference type="PROSITE" id="PS50158">
    <property type="entry name" value="ZF_CCHC"/>
    <property type="match status" value="1"/>
</dbReference>
<dbReference type="InterPro" id="IPR036875">
    <property type="entry name" value="Znf_CCHC_sf"/>
</dbReference>
<accession>A0A151QRQ0</accession>
<organism evidence="3 4">
    <name type="scientific">Cajanus cajan</name>
    <name type="common">Pigeon pea</name>
    <name type="synonym">Cajanus indicus</name>
    <dbReference type="NCBI Taxonomy" id="3821"/>
    <lineage>
        <taxon>Eukaryota</taxon>
        <taxon>Viridiplantae</taxon>
        <taxon>Streptophyta</taxon>
        <taxon>Embryophyta</taxon>
        <taxon>Tracheophyta</taxon>
        <taxon>Spermatophyta</taxon>
        <taxon>Magnoliopsida</taxon>
        <taxon>eudicotyledons</taxon>
        <taxon>Gunneridae</taxon>
        <taxon>Pentapetalae</taxon>
        <taxon>rosids</taxon>
        <taxon>fabids</taxon>
        <taxon>Fabales</taxon>
        <taxon>Fabaceae</taxon>
        <taxon>Papilionoideae</taxon>
        <taxon>50 kb inversion clade</taxon>
        <taxon>NPAAA clade</taxon>
        <taxon>indigoferoid/millettioid clade</taxon>
        <taxon>Phaseoleae</taxon>
        <taxon>Cajanus</taxon>
    </lineage>
</organism>
<proteinExistence type="predicted"/>
<dbReference type="Proteomes" id="UP000075243">
    <property type="component" value="Unassembled WGS sequence"/>
</dbReference>
<name>A0A151QRQ0_CAJCA</name>